<keyword evidence="10" id="KW-0675">Receptor</keyword>
<feature type="disulfide bond" evidence="18">
    <location>
        <begin position="715"/>
        <end position="769"/>
    </location>
</feature>
<evidence type="ECO:0000256" key="19">
    <source>
        <dbReference type="SAM" id="MobiDB-lite"/>
    </source>
</evidence>
<feature type="binding site" evidence="16">
    <location>
        <position position="504"/>
    </location>
    <ligand>
        <name>L-glutamate</name>
        <dbReference type="ChEBI" id="CHEBI:29985"/>
    </ligand>
</feature>
<dbReference type="GO" id="GO:0015276">
    <property type="term" value="F:ligand-gated monoatomic ion channel activity"/>
    <property type="evidence" value="ECO:0007669"/>
    <property type="project" value="InterPro"/>
</dbReference>
<gene>
    <name evidence="23" type="ORF">O3G_MSEX004499</name>
</gene>
<evidence type="ECO:0000256" key="8">
    <source>
        <dbReference type="ARBA" id="ARBA00023065"/>
    </source>
</evidence>
<keyword evidence="12" id="KW-0628">Postsynaptic cell membrane</keyword>
<dbReference type="InterPro" id="IPR019594">
    <property type="entry name" value="Glu/Gly-bd"/>
</dbReference>
<dbReference type="SMART" id="SM00918">
    <property type="entry name" value="Lig_chan-Glu_bd"/>
    <property type="match status" value="1"/>
</dbReference>
<evidence type="ECO:0000256" key="5">
    <source>
        <dbReference type="ARBA" id="ARBA00022692"/>
    </source>
</evidence>
<keyword evidence="5 20" id="KW-0812">Transmembrane</keyword>
<keyword evidence="13" id="KW-1071">Ligand-gated ion channel</keyword>
<keyword evidence="14" id="KW-0407">Ion channel</keyword>
<evidence type="ECO:0000256" key="9">
    <source>
        <dbReference type="ARBA" id="ARBA00023136"/>
    </source>
</evidence>
<feature type="domain" description="Ionotropic glutamate receptor C-terminal" evidence="21">
    <location>
        <begin position="416"/>
        <end position="766"/>
    </location>
</feature>
<dbReference type="InterPro" id="IPR028082">
    <property type="entry name" value="Peripla_BP_I"/>
</dbReference>
<dbReference type="GO" id="GO:0038023">
    <property type="term" value="F:signaling receptor activity"/>
    <property type="evidence" value="ECO:0007669"/>
    <property type="project" value="InterPro"/>
</dbReference>
<evidence type="ECO:0000256" key="15">
    <source>
        <dbReference type="ARBA" id="ARBA00034100"/>
    </source>
</evidence>
<keyword evidence="8" id="KW-0406">Ion transport</keyword>
<dbReference type="InterPro" id="IPR001320">
    <property type="entry name" value="Iontro_rcpt_C"/>
</dbReference>
<keyword evidence="18" id="KW-1015">Disulfide bond</keyword>
<dbReference type="AlphaFoldDB" id="A0A921YX88"/>
<feature type="binding site" evidence="16">
    <location>
        <position position="502"/>
    </location>
    <ligand>
        <name>L-glutamate</name>
        <dbReference type="ChEBI" id="CHEBI:29985"/>
    </ligand>
</feature>
<evidence type="ECO:0000313" key="23">
    <source>
        <dbReference type="EMBL" id="KAG6446529.1"/>
    </source>
</evidence>
<evidence type="ECO:0000256" key="3">
    <source>
        <dbReference type="ARBA" id="ARBA00022448"/>
    </source>
</evidence>
<feature type="binding site" evidence="16">
    <location>
        <position position="509"/>
    </location>
    <ligand>
        <name>L-glutamate</name>
        <dbReference type="ChEBI" id="CHEBI:29985"/>
    </ligand>
</feature>
<dbReference type="CDD" id="cd06380">
    <property type="entry name" value="PBP1_iGluR_AMPA"/>
    <property type="match status" value="1"/>
</dbReference>
<comment type="caution">
    <text evidence="23">The sequence shown here is derived from an EMBL/GenBank/DDBJ whole genome shotgun (WGS) entry which is preliminary data.</text>
</comment>
<sequence length="887" mass="99755">MGRSERTGSSTPGNMSLGVVFAQNTEEIQHAFMFSMGQQSGPNRTRLDFQLYVDIINTADAFKLSRLICNQFARGVIAMVGAVTPESFDTLHSYANTFQMPFMTPWFPEKVIPPSSGLIDYAVGLRPDYHRAVIDTVTFYGWKNVIYIYDSHDGLLRLQHLYQSLQPGNATFRISNVKRVTNATDVVAFLAAIERMDRWSNKYVILDSKTQLAKEALILHVRDVQLGRRNYHYFLSGLVMDDRWEKEVTEFGAINITGFRVLDFSRKLVRDFIVNWKKDSISAQAAMMYDAGLVLVDSILRLLRKKPDILRGSQSRRNANANASAIDCNPKGKIMPYEHGDKISRMIKKTELEGLSGVIRFNEAGHRKNFSLQVMEMTVDGDMVKIGTWYDNRGFIPVRAKLAPLAVHGLYNRNKTYIVTTIEEPPYIIRNNPGNPEFASNDPYRGFCADLTKMLSDKLEIKYEFRLVKDGKYGNENPKVVGGWDGMIGELLRKEADVVIAPLTVTLERETVVDFSKPFLSFDVKHSKSIFKDAATIFSFLHPLSKEIWLCIIFSILAVTVVLFLVSKFSPYEWRAVSFSDSQSEHSEGTTTKTTVVNEFSFWNSMWFSLGSFMQQGSEITPRSASGRIVGSVWWFFTLVVISSYTANLASYLTITRIQEPIPPTFTKITACPEDTSDGKKSLEFSDNDVTDEHGWLGFLTDRSAAHDPRSEKPCEMLVTIASTGMKDFAVAVPKGSKLRDGINLALQALKNEGEMQKLMRKWFTKSDCSANEEPQGSELTLSQVAGLFYVLLGGLALALVVALIEFCQHGRTEASRSNIPLTTALRTRARMGSTSSNRERKPQGQRTPQREHDRLGWNGGAFTGYYSPANQIGQEETALHATFTQV</sequence>
<dbReference type="InterPro" id="IPR001828">
    <property type="entry name" value="ANF_lig-bd_rcpt"/>
</dbReference>
<accession>A0A921YX88</accession>
<evidence type="ECO:0000256" key="18">
    <source>
        <dbReference type="PIRSR" id="PIRSR601508-3"/>
    </source>
</evidence>
<keyword evidence="11" id="KW-0325">Glycoprotein</keyword>
<dbReference type="GO" id="GO:0045211">
    <property type="term" value="C:postsynaptic membrane"/>
    <property type="evidence" value="ECO:0007669"/>
    <property type="project" value="UniProtKB-SubCell"/>
</dbReference>
<comment type="similarity">
    <text evidence="2">Belongs to the glutamate-gated ion channel (TC 1.A.10.1) family.</text>
</comment>
<dbReference type="Pfam" id="PF01094">
    <property type="entry name" value="ANF_receptor"/>
    <property type="match status" value="1"/>
</dbReference>
<evidence type="ECO:0000256" key="16">
    <source>
        <dbReference type="PIRSR" id="PIRSR601508-1"/>
    </source>
</evidence>
<dbReference type="Proteomes" id="UP000791440">
    <property type="component" value="Unassembled WGS sequence"/>
</dbReference>
<organism evidence="23 24">
    <name type="scientific">Manduca sexta</name>
    <name type="common">Tobacco hawkmoth</name>
    <name type="synonym">Tobacco hornworm</name>
    <dbReference type="NCBI Taxonomy" id="7130"/>
    <lineage>
        <taxon>Eukaryota</taxon>
        <taxon>Metazoa</taxon>
        <taxon>Ecdysozoa</taxon>
        <taxon>Arthropoda</taxon>
        <taxon>Hexapoda</taxon>
        <taxon>Insecta</taxon>
        <taxon>Pterygota</taxon>
        <taxon>Neoptera</taxon>
        <taxon>Endopterygota</taxon>
        <taxon>Lepidoptera</taxon>
        <taxon>Glossata</taxon>
        <taxon>Ditrysia</taxon>
        <taxon>Bombycoidea</taxon>
        <taxon>Sphingidae</taxon>
        <taxon>Sphinginae</taxon>
        <taxon>Sphingini</taxon>
        <taxon>Manduca</taxon>
    </lineage>
</organism>
<dbReference type="Pfam" id="PF10613">
    <property type="entry name" value="Lig_chan-Glu_bd"/>
    <property type="match status" value="1"/>
</dbReference>
<evidence type="ECO:0000256" key="20">
    <source>
        <dbReference type="SAM" id="Phobius"/>
    </source>
</evidence>
<feature type="transmembrane region" description="Helical" evidence="20">
    <location>
        <begin position="633"/>
        <end position="655"/>
    </location>
</feature>
<keyword evidence="3" id="KW-0813">Transport</keyword>
<evidence type="ECO:0000256" key="14">
    <source>
        <dbReference type="ARBA" id="ARBA00023303"/>
    </source>
</evidence>
<feature type="transmembrane region" description="Helical" evidence="20">
    <location>
        <begin position="547"/>
        <end position="566"/>
    </location>
</feature>
<keyword evidence="9 20" id="KW-0472">Membrane</keyword>
<feature type="region of interest" description="Disordered" evidence="19">
    <location>
        <begin position="827"/>
        <end position="857"/>
    </location>
</feature>
<keyword evidence="4" id="KW-1003">Cell membrane</keyword>
<evidence type="ECO:0000256" key="17">
    <source>
        <dbReference type="PIRSR" id="PIRSR601508-2"/>
    </source>
</evidence>
<evidence type="ECO:0000256" key="6">
    <source>
        <dbReference type="ARBA" id="ARBA00022989"/>
    </source>
</evidence>
<evidence type="ECO:0000256" key="7">
    <source>
        <dbReference type="ARBA" id="ARBA00023018"/>
    </source>
</evidence>
<evidence type="ECO:0000256" key="10">
    <source>
        <dbReference type="ARBA" id="ARBA00023170"/>
    </source>
</evidence>
<evidence type="ECO:0000259" key="21">
    <source>
        <dbReference type="SMART" id="SM00079"/>
    </source>
</evidence>
<dbReference type="SUPFAM" id="SSF81324">
    <property type="entry name" value="Voltage-gated potassium channels"/>
    <property type="match status" value="1"/>
</dbReference>
<evidence type="ECO:0000256" key="2">
    <source>
        <dbReference type="ARBA" id="ARBA00008685"/>
    </source>
</evidence>
<evidence type="ECO:0000259" key="22">
    <source>
        <dbReference type="SMART" id="SM00918"/>
    </source>
</evidence>
<dbReference type="Gene3D" id="3.40.50.2300">
    <property type="match status" value="2"/>
</dbReference>
<feature type="site" description="Crucial to convey clamshell closure to channel opening" evidence="17">
    <location>
        <position position="662"/>
    </location>
</feature>
<keyword evidence="6 20" id="KW-1133">Transmembrane helix</keyword>
<dbReference type="FunFam" id="3.40.190.10:FF:000024">
    <property type="entry name" value="Glutamate receptor, ionotropic, delta 1"/>
    <property type="match status" value="1"/>
</dbReference>
<dbReference type="Pfam" id="PF00060">
    <property type="entry name" value="Lig_chan"/>
    <property type="match status" value="1"/>
</dbReference>
<dbReference type="SUPFAM" id="SSF53822">
    <property type="entry name" value="Periplasmic binding protein-like I"/>
    <property type="match status" value="1"/>
</dbReference>
<dbReference type="PANTHER" id="PTHR18966">
    <property type="entry name" value="IONOTROPIC GLUTAMATE RECEPTOR"/>
    <property type="match status" value="1"/>
</dbReference>
<keyword evidence="24" id="KW-1185">Reference proteome</keyword>
<dbReference type="Gene3D" id="3.40.190.10">
    <property type="entry name" value="Periplasmic binding protein-like II"/>
    <property type="match status" value="3"/>
</dbReference>
<name>A0A921YX88_MANSE</name>
<dbReference type="SUPFAM" id="SSF53850">
    <property type="entry name" value="Periplasmic binding protein-like II"/>
    <property type="match status" value="1"/>
</dbReference>
<protein>
    <recommendedName>
        <fullName evidence="25">Glutamate receptor 1-like</fullName>
    </recommendedName>
</protein>
<evidence type="ECO:0000313" key="24">
    <source>
        <dbReference type="Proteomes" id="UP000791440"/>
    </source>
</evidence>
<dbReference type="SMART" id="SM00079">
    <property type="entry name" value="PBPe"/>
    <property type="match status" value="1"/>
</dbReference>
<feature type="transmembrane region" description="Helical" evidence="20">
    <location>
        <begin position="788"/>
        <end position="808"/>
    </location>
</feature>
<evidence type="ECO:0000256" key="12">
    <source>
        <dbReference type="ARBA" id="ARBA00023257"/>
    </source>
</evidence>
<proteinExistence type="inferred from homology"/>
<dbReference type="FunFam" id="1.10.287.70:FF:000143">
    <property type="entry name" value="Probable glutamate receptor"/>
    <property type="match status" value="1"/>
</dbReference>
<dbReference type="Gene3D" id="1.10.287.70">
    <property type="match status" value="1"/>
</dbReference>
<dbReference type="InterPro" id="IPR015683">
    <property type="entry name" value="Ionotropic_Glu_rcpt"/>
</dbReference>
<keyword evidence="7" id="KW-0770">Synapse</keyword>
<dbReference type="EMBL" id="JH668333">
    <property type="protein sequence ID" value="KAG6446529.1"/>
    <property type="molecule type" value="Genomic_DNA"/>
</dbReference>
<evidence type="ECO:0000256" key="13">
    <source>
        <dbReference type="ARBA" id="ARBA00023286"/>
    </source>
</evidence>
<reference evidence="23" key="2">
    <citation type="submission" date="2020-12" db="EMBL/GenBank/DDBJ databases">
        <authorList>
            <person name="Kanost M."/>
        </authorList>
    </citation>
    <scope>NUCLEOTIDE SEQUENCE</scope>
</reference>
<evidence type="ECO:0000256" key="11">
    <source>
        <dbReference type="ARBA" id="ARBA00023180"/>
    </source>
</evidence>
<dbReference type="InterPro" id="IPR001508">
    <property type="entry name" value="Iono_Glu_rcpt_met"/>
</dbReference>
<evidence type="ECO:0008006" key="25">
    <source>
        <dbReference type="Google" id="ProtNLM"/>
    </source>
</evidence>
<feature type="binding site" evidence="16">
    <location>
        <position position="702"/>
    </location>
    <ligand>
        <name>L-glutamate</name>
        <dbReference type="ChEBI" id="CHEBI:29985"/>
    </ligand>
</feature>
<comment type="subcellular location">
    <subcellularLocation>
        <location evidence="1">Cell membrane</location>
        <topology evidence="1">Multi-pass membrane protein</topology>
    </subcellularLocation>
    <subcellularLocation>
        <location evidence="15">Postsynaptic cell membrane</location>
    </subcellularLocation>
</comment>
<evidence type="ECO:0000256" key="4">
    <source>
        <dbReference type="ARBA" id="ARBA00022475"/>
    </source>
</evidence>
<dbReference type="FunFam" id="3.40.50.2300:FF:000186">
    <property type="entry name" value="Glutamate receptor 1"/>
    <property type="match status" value="1"/>
</dbReference>
<feature type="domain" description="Ionotropic glutamate receptor L-glutamate and glycine-binding" evidence="22">
    <location>
        <begin position="426"/>
        <end position="493"/>
    </location>
</feature>
<dbReference type="PRINTS" id="PR00177">
    <property type="entry name" value="NMDARECEPTOR"/>
</dbReference>
<feature type="compositionally biased region" description="Basic and acidic residues" evidence="19">
    <location>
        <begin position="838"/>
        <end position="856"/>
    </location>
</feature>
<evidence type="ECO:0000256" key="1">
    <source>
        <dbReference type="ARBA" id="ARBA00004651"/>
    </source>
</evidence>
<reference evidence="23" key="1">
    <citation type="journal article" date="2016" name="Insect Biochem. Mol. Biol.">
        <title>Multifaceted biological insights from a draft genome sequence of the tobacco hornworm moth, Manduca sexta.</title>
        <authorList>
            <person name="Kanost M.R."/>
            <person name="Arrese E.L."/>
            <person name="Cao X."/>
            <person name="Chen Y.R."/>
            <person name="Chellapilla S."/>
            <person name="Goldsmith M.R."/>
            <person name="Grosse-Wilde E."/>
            <person name="Heckel D.G."/>
            <person name="Herndon N."/>
            <person name="Jiang H."/>
            <person name="Papanicolaou A."/>
            <person name="Qu J."/>
            <person name="Soulages J.L."/>
            <person name="Vogel H."/>
            <person name="Walters J."/>
            <person name="Waterhouse R.M."/>
            <person name="Ahn S.J."/>
            <person name="Almeida F.C."/>
            <person name="An C."/>
            <person name="Aqrawi P."/>
            <person name="Bretschneider A."/>
            <person name="Bryant W.B."/>
            <person name="Bucks S."/>
            <person name="Chao H."/>
            <person name="Chevignon G."/>
            <person name="Christen J.M."/>
            <person name="Clarke D.F."/>
            <person name="Dittmer N.T."/>
            <person name="Ferguson L.C.F."/>
            <person name="Garavelou S."/>
            <person name="Gordon K.H.J."/>
            <person name="Gunaratna R.T."/>
            <person name="Han Y."/>
            <person name="Hauser F."/>
            <person name="He Y."/>
            <person name="Heidel-Fischer H."/>
            <person name="Hirsh A."/>
            <person name="Hu Y."/>
            <person name="Jiang H."/>
            <person name="Kalra D."/>
            <person name="Klinner C."/>
            <person name="Konig C."/>
            <person name="Kovar C."/>
            <person name="Kroll A.R."/>
            <person name="Kuwar S.S."/>
            <person name="Lee S.L."/>
            <person name="Lehman R."/>
            <person name="Li K."/>
            <person name="Li Z."/>
            <person name="Liang H."/>
            <person name="Lovelace S."/>
            <person name="Lu Z."/>
            <person name="Mansfield J.H."/>
            <person name="McCulloch K.J."/>
            <person name="Mathew T."/>
            <person name="Morton B."/>
            <person name="Muzny D.M."/>
            <person name="Neunemann D."/>
            <person name="Ongeri F."/>
            <person name="Pauchet Y."/>
            <person name="Pu L.L."/>
            <person name="Pyrousis I."/>
            <person name="Rao X.J."/>
            <person name="Redding A."/>
            <person name="Roesel C."/>
            <person name="Sanchez-Gracia A."/>
            <person name="Schaack S."/>
            <person name="Shukla A."/>
            <person name="Tetreau G."/>
            <person name="Wang Y."/>
            <person name="Xiong G.H."/>
            <person name="Traut W."/>
            <person name="Walsh T.K."/>
            <person name="Worley K.C."/>
            <person name="Wu D."/>
            <person name="Wu W."/>
            <person name="Wu Y.Q."/>
            <person name="Zhang X."/>
            <person name="Zou Z."/>
            <person name="Zucker H."/>
            <person name="Briscoe A.D."/>
            <person name="Burmester T."/>
            <person name="Clem R.J."/>
            <person name="Feyereisen R."/>
            <person name="Grimmelikhuijzen C.J.P."/>
            <person name="Hamodrakas S.J."/>
            <person name="Hansson B.S."/>
            <person name="Huguet E."/>
            <person name="Jermiin L.S."/>
            <person name="Lan Q."/>
            <person name="Lehman H.K."/>
            <person name="Lorenzen M."/>
            <person name="Merzendorfer H."/>
            <person name="Michalopoulos I."/>
            <person name="Morton D.B."/>
            <person name="Muthukrishnan S."/>
            <person name="Oakeshott J.G."/>
            <person name="Palmer W."/>
            <person name="Park Y."/>
            <person name="Passarelli A.L."/>
            <person name="Rozas J."/>
            <person name="Schwartz L.M."/>
            <person name="Smith W."/>
            <person name="Southgate A."/>
            <person name="Vilcinskas A."/>
            <person name="Vogt R."/>
            <person name="Wang P."/>
            <person name="Werren J."/>
            <person name="Yu X.Q."/>
            <person name="Zhou J.J."/>
            <person name="Brown S.J."/>
            <person name="Scherer S.E."/>
            <person name="Richards S."/>
            <person name="Blissard G.W."/>
        </authorList>
    </citation>
    <scope>NUCLEOTIDE SEQUENCE</scope>
</reference>